<dbReference type="OrthoDB" id="9815002at2"/>
<dbReference type="Gene3D" id="1.10.530.10">
    <property type="match status" value="1"/>
</dbReference>
<dbReference type="InterPro" id="IPR018392">
    <property type="entry name" value="LysM"/>
</dbReference>
<sequence>MRKFIFWFIILCCFATADVISQTKIKNDTLKTVTLTPRESRIIKNLVSADTAFIAGEINLQTEILKFNPNLIYKYRLDSIKSAVSLDYNPYVQTYIDIFLTKRKDEMGKMINLGQYYFPIFEQALAAYKIPQEFKYLPIIESSMNPMAVSRVGATGLWQFMYTTGKVYGLTIDNYVDERRDPIAASYAAAAYLRDAYNQFGDWLLALAAYNCGAGNVSRAMLKAGGSSNFWDIHPFLPNETRNYVPAFIAANYMMNYYHRYQDIKVDKDVVLHTDSVYVNKYVSFNKIAQALNMDAIELQNLNPSYKKNLINGSVSSPKRLIIPKVTSKYYADFFEALNTDENTAIKVVSVIDRPIINQQKAQKHLVKKGENLISIANSYDVEAQDLKVWNQLKSYQIVPGQILIVNKTALKEIPKKNIEPTYITYKVKTGDTLSEIAKKFENATIGSIKELNNLKSSLLSVGMFLKIYKNTVIN</sequence>
<gene>
    <name evidence="4" type="ORF">FA046_04810</name>
</gene>
<dbReference type="InterPro" id="IPR008258">
    <property type="entry name" value="Transglycosylase_SLT_dom_1"/>
</dbReference>
<proteinExistence type="inferred from homology"/>
<evidence type="ECO:0000313" key="4">
    <source>
        <dbReference type="EMBL" id="TKC00999.1"/>
    </source>
</evidence>
<dbReference type="PANTHER" id="PTHR37423">
    <property type="entry name" value="SOLUBLE LYTIC MUREIN TRANSGLYCOSYLASE-RELATED"/>
    <property type="match status" value="1"/>
</dbReference>
<dbReference type="InterPro" id="IPR036779">
    <property type="entry name" value="LysM_dom_sf"/>
</dbReference>
<keyword evidence="2" id="KW-0732">Signal</keyword>
<dbReference type="SMART" id="SM00257">
    <property type="entry name" value="LysM"/>
    <property type="match status" value="3"/>
</dbReference>
<reference evidence="4 5" key="1">
    <citation type="submission" date="2019-04" db="EMBL/GenBank/DDBJ databases">
        <title>Pedobacter sp. AR-3-17 sp. nov., isolated from Arctic soil.</title>
        <authorList>
            <person name="Dahal R.H."/>
            <person name="Kim D.-U."/>
        </authorList>
    </citation>
    <scope>NUCLEOTIDE SEQUENCE [LARGE SCALE GENOMIC DNA]</scope>
    <source>
        <strain evidence="4 5">AR-3-17</strain>
    </source>
</reference>
<dbReference type="Proteomes" id="UP000308181">
    <property type="component" value="Unassembled WGS sequence"/>
</dbReference>
<dbReference type="InterPro" id="IPR000189">
    <property type="entry name" value="Transglyc_AS"/>
</dbReference>
<dbReference type="AlphaFoldDB" id="A0A4U1C6G1"/>
<protein>
    <submittedName>
        <fullName evidence="4">LysM peptidoglycan-binding domain-containing protein</fullName>
    </submittedName>
</protein>
<dbReference type="EMBL" id="SWBP01000001">
    <property type="protein sequence ID" value="TKC00999.1"/>
    <property type="molecule type" value="Genomic_DNA"/>
</dbReference>
<dbReference type="PROSITE" id="PS51782">
    <property type="entry name" value="LYSM"/>
    <property type="match status" value="2"/>
</dbReference>
<dbReference type="RefSeq" id="WP_136825204.1">
    <property type="nucleotide sequence ID" value="NZ_SWBP01000001.1"/>
</dbReference>
<dbReference type="GO" id="GO:0008933">
    <property type="term" value="F:peptidoglycan lytic transglycosylase activity"/>
    <property type="evidence" value="ECO:0007669"/>
    <property type="project" value="InterPro"/>
</dbReference>
<dbReference type="Pfam" id="PF01464">
    <property type="entry name" value="SLT"/>
    <property type="match status" value="1"/>
</dbReference>
<accession>A0A4U1C6G1</accession>
<dbReference type="Gene3D" id="3.10.350.10">
    <property type="entry name" value="LysM domain"/>
    <property type="match status" value="2"/>
</dbReference>
<dbReference type="Pfam" id="PF01476">
    <property type="entry name" value="LysM"/>
    <property type="match status" value="2"/>
</dbReference>
<evidence type="ECO:0000259" key="3">
    <source>
        <dbReference type="PROSITE" id="PS51782"/>
    </source>
</evidence>
<feature type="chain" id="PRO_5020673282" evidence="2">
    <location>
        <begin position="18"/>
        <end position="475"/>
    </location>
</feature>
<dbReference type="GO" id="GO:0016020">
    <property type="term" value="C:membrane"/>
    <property type="evidence" value="ECO:0007669"/>
    <property type="project" value="InterPro"/>
</dbReference>
<comment type="caution">
    <text evidence="4">The sequence shown here is derived from an EMBL/GenBank/DDBJ whole genome shotgun (WGS) entry which is preliminary data.</text>
</comment>
<dbReference type="CDD" id="cd16894">
    <property type="entry name" value="MltD-like"/>
    <property type="match status" value="1"/>
</dbReference>
<feature type="domain" description="LysM" evidence="3">
    <location>
        <begin position="424"/>
        <end position="468"/>
    </location>
</feature>
<organism evidence="4 5">
    <name type="scientific">Pedobacter cryophilus</name>
    <dbReference type="NCBI Taxonomy" id="2571271"/>
    <lineage>
        <taxon>Bacteria</taxon>
        <taxon>Pseudomonadati</taxon>
        <taxon>Bacteroidota</taxon>
        <taxon>Sphingobacteriia</taxon>
        <taxon>Sphingobacteriales</taxon>
        <taxon>Sphingobacteriaceae</taxon>
        <taxon>Pedobacter</taxon>
    </lineage>
</organism>
<evidence type="ECO:0000313" key="5">
    <source>
        <dbReference type="Proteomes" id="UP000308181"/>
    </source>
</evidence>
<feature type="signal peptide" evidence="2">
    <location>
        <begin position="1"/>
        <end position="17"/>
    </location>
</feature>
<dbReference type="GO" id="GO:0000270">
    <property type="term" value="P:peptidoglycan metabolic process"/>
    <property type="evidence" value="ECO:0007669"/>
    <property type="project" value="InterPro"/>
</dbReference>
<feature type="domain" description="LysM" evidence="3">
    <location>
        <begin position="363"/>
        <end position="406"/>
    </location>
</feature>
<comment type="similarity">
    <text evidence="1">Belongs to the transglycosylase Slt family.</text>
</comment>
<dbReference type="PROSITE" id="PS00922">
    <property type="entry name" value="TRANSGLYCOSYLASE"/>
    <property type="match status" value="1"/>
</dbReference>
<dbReference type="PANTHER" id="PTHR37423:SF2">
    <property type="entry name" value="MEMBRANE-BOUND LYTIC MUREIN TRANSGLYCOSYLASE C"/>
    <property type="match status" value="1"/>
</dbReference>
<name>A0A4U1C6G1_9SPHI</name>
<dbReference type="CDD" id="cd00118">
    <property type="entry name" value="LysM"/>
    <property type="match status" value="2"/>
</dbReference>
<keyword evidence="5" id="KW-1185">Reference proteome</keyword>
<evidence type="ECO:0000256" key="1">
    <source>
        <dbReference type="ARBA" id="ARBA00007734"/>
    </source>
</evidence>
<dbReference type="InterPro" id="IPR023346">
    <property type="entry name" value="Lysozyme-like_dom_sf"/>
</dbReference>
<evidence type="ECO:0000256" key="2">
    <source>
        <dbReference type="SAM" id="SignalP"/>
    </source>
</evidence>
<dbReference type="SUPFAM" id="SSF53955">
    <property type="entry name" value="Lysozyme-like"/>
    <property type="match status" value="1"/>
</dbReference>
<dbReference type="SUPFAM" id="SSF54106">
    <property type="entry name" value="LysM domain"/>
    <property type="match status" value="2"/>
</dbReference>